<dbReference type="InterPro" id="IPR011009">
    <property type="entry name" value="Kinase-like_dom_sf"/>
</dbReference>
<dbReference type="SUPFAM" id="SSF56112">
    <property type="entry name" value="Protein kinase-like (PK-like)"/>
    <property type="match status" value="1"/>
</dbReference>
<evidence type="ECO:0000256" key="8">
    <source>
        <dbReference type="RuleBase" id="RU000304"/>
    </source>
</evidence>
<evidence type="ECO:0000256" key="3">
    <source>
        <dbReference type="ARBA" id="ARBA00022679"/>
    </source>
</evidence>
<reference evidence="11" key="1">
    <citation type="submission" date="2024-02" db="UniProtKB">
        <authorList>
            <consortium name="WormBaseParasite"/>
        </authorList>
    </citation>
    <scope>IDENTIFICATION</scope>
</reference>
<evidence type="ECO:0000256" key="5">
    <source>
        <dbReference type="ARBA" id="ARBA00022777"/>
    </source>
</evidence>
<dbReference type="WBParaSite" id="TCONS_00002488.p1">
    <property type="protein sequence ID" value="TCONS_00002488.p1"/>
    <property type="gene ID" value="XLOC_002336"/>
</dbReference>
<dbReference type="GO" id="GO:0005634">
    <property type="term" value="C:nucleus"/>
    <property type="evidence" value="ECO:0007669"/>
    <property type="project" value="TreeGrafter"/>
</dbReference>
<name>A0AAF5CVL7_STRER</name>
<dbReference type="PROSITE" id="PS50011">
    <property type="entry name" value="PROTEIN_KINASE_DOM"/>
    <property type="match status" value="1"/>
</dbReference>
<dbReference type="GO" id="GO:0004674">
    <property type="term" value="F:protein serine/threonine kinase activity"/>
    <property type="evidence" value="ECO:0007669"/>
    <property type="project" value="UniProtKB-KW"/>
</dbReference>
<evidence type="ECO:0000313" key="10">
    <source>
        <dbReference type="Proteomes" id="UP000035681"/>
    </source>
</evidence>
<dbReference type="Gene3D" id="3.30.200.20">
    <property type="entry name" value="Phosphorylase Kinase, domain 1"/>
    <property type="match status" value="1"/>
</dbReference>
<sequence>MALRREPDNPIKIQEIVANFDVGELLGSGSFGAVWKIKNKKTQDYFALKLSAETAYPISMKCEIEVLKQCNGSCNLPKPYYFGKWNYQYYIIMNYVPHDDFMEILYSFTNKEIVEYAKNLFIALEYLHDRNIIHRDVKPGNFLYNRREKKYMLVDFGLSSFYKPIEENILTPVQFNLDNRRSSTTKRKLSLNEMEVEGSHENNIKRRNVDTIDERDQKYSTKVKNICNCYGKPLYCYKCKNLPKYSYCRSGTNGYRAPETMLFCKDQTTKVDIWSAGCTILSIACQLPSFFRPADEFQALFQYACIVGTDDLKKAANYWNVDLIISLQSSRKSFYLISKAMKKKSIYSIKDFTSSGCYQCRNYLIDNPDGICVCFKNNCTYPYEDEYEKMVINIINWCLISHPKIRYSAKDILECIKDFENSIKKKKHIEKLEVM</sequence>
<evidence type="ECO:0000256" key="2">
    <source>
        <dbReference type="ARBA" id="ARBA00022527"/>
    </source>
</evidence>
<dbReference type="Pfam" id="PF00069">
    <property type="entry name" value="Pkinase"/>
    <property type="match status" value="2"/>
</dbReference>
<dbReference type="SMART" id="SM00220">
    <property type="entry name" value="S_TKc"/>
    <property type="match status" value="1"/>
</dbReference>
<accession>A0AAF5CVL7</accession>
<keyword evidence="5" id="KW-0418">Kinase</keyword>
<dbReference type="EC" id="2.7.11.1" evidence="1"/>
<keyword evidence="4 7" id="KW-0547">Nucleotide-binding</keyword>
<dbReference type="InterPro" id="IPR000719">
    <property type="entry name" value="Prot_kinase_dom"/>
</dbReference>
<evidence type="ECO:0000313" key="11">
    <source>
        <dbReference type="WBParaSite" id="TCONS_00002488.p1"/>
    </source>
</evidence>
<dbReference type="PANTHER" id="PTHR44167:SF23">
    <property type="entry name" value="CDC7 KINASE, ISOFORM A-RELATED"/>
    <property type="match status" value="1"/>
</dbReference>
<evidence type="ECO:0000256" key="4">
    <source>
        <dbReference type="ARBA" id="ARBA00022741"/>
    </source>
</evidence>
<keyword evidence="3" id="KW-0808">Transferase</keyword>
<dbReference type="Proteomes" id="UP000035681">
    <property type="component" value="Unplaced"/>
</dbReference>
<keyword evidence="10" id="KW-1185">Reference proteome</keyword>
<dbReference type="GO" id="GO:0044773">
    <property type="term" value="P:mitotic DNA damage checkpoint signaling"/>
    <property type="evidence" value="ECO:0007669"/>
    <property type="project" value="TreeGrafter"/>
</dbReference>
<evidence type="ECO:0000256" key="7">
    <source>
        <dbReference type="PROSITE-ProRule" id="PRU10141"/>
    </source>
</evidence>
<organism evidence="10 11">
    <name type="scientific">Strongyloides stercoralis</name>
    <name type="common">Threadworm</name>
    <dbReference type="NCBI Taxonomy" id="6248"/>
    <lineage>
        <taxon>Eukaryota</taxon>
        <taxon>Metazoa</taxon>
        <taxon>Ecdysozoa</taxon>
        <taxon>Nematoda</taxon>
        <taxon>Chromadorea</taxon>
        <taxon>Rhabditida</taxon>
        <taxon>Tylenchina</taxon>
        <taxon>Panagrolaimomorpha</taxon>
        <taxon>Strongyloidoidea</taxon>
        <taxon>Strongyloididae</taxon>
        <taxon>Strongyloides</taxon>
    </lineage>
</organism>
<keyword evidence="2 8" id="KW-0723">Serine/threonine-protein kinase</keyword>
<evidence type="ECO:0000256" key="1">
    <source>
        <dbReference type="ARBA" id="ARBA00012513"/>
    </source>
</evidence>
<dbReference type="PROSITE" id="PS00108">
    <property type="entry name" value="PROTEIN_KINASE_ST"/>
    <property type="match status" value="1"/>
</dbReference>
<dbReference type="InterPro" id="IPR017441">
    <property type="entry name" value="Protein_kinase_ATP_BS"/>
</dbReference>
<keyword evidence="6 7" id="KW-0067">ATP-binding</keyword>
<protein>
    <recommendedName>
        <fullName evidence="1">non-specific serine/threonine protein kinase</fullName>
        <ecNumber evidence="1">2.7.11.1</ecNumber>
    </recommendedName>
</protein>
<dbReference type="InterPro" id="IPR008271">
    <property type="entry name" value="Ser/Thr_kinase_AS"/>
</dbReference>
<dbReference type="GO" id="GO:0005524">
    <property type="term" value="F:ATP binding"/>
    <property type="evidence" value="ECO:0007669"/>
    <property type="project" value="UniProtKB-UniRule"/>
</dbReference>
<dbReference type="PANTHER" id="PTHR44167">
    <property type="entry name" value="OVARIAN-SPECIFIC SERINE/THREONINE-PROTEIN KINASE LOK-RELATED"/>
    <property type="match status" value="1"/>
</dbReference>
<evidence type="ECO:0000256" key="6">
    <source>
        <dbReference type="ARBA" id="ARBA00022840"/>
    </source>
</evidence>
<dbReference type="Gene3D" id="1.10.510.10">
    <property type="entry name" value="Transferase(Phosphotransferase) domain 1"/>
    <property type="match status" value="1"/>
</dbReference>
<feature type="domain" description="Protein kinase" evidence="9">
    <location>
        <begin position="20"/>
        <end position="420"/>
    </location>
</feature>
<dbReference type="AlphaFoldDB" id="A0AAF5CVL7"/>
<dbReference type="PROSITE" id="PS00107">
    <property type="entry name" value="PROTEIN_KINASE_ATP"/>
    <property type="match status" value="1"/>
</dbReference>
<feature type="binding site" evidence="7">
    <location>
        <position position="49"/>
    </location>
    <ligand>
        <name>ATP</name>
        <dbReference type="ChEBI" id="CHEBI:30616"/>
    </ligand>
</feature>
<proteinExistence type="inferred from homology"/>
<evidence type="ECO:0000259" key="9">
    <source>
        <dbReference type="PROSITE" id="PS50011"/>
    </source>
</evidence>
<comment type="similarity">
    <text evidence="8">Belongs to the protein kinase superfamily.</text>
</comment>